<dbReference type="AlphaFoldDB" id="A0A1L9RY82"/>
<dbReference type="GeneID" id="63750578"/>
<accession>A0A1L9RY82</accession>
<evidence type="ECO:0000313" key="1">
    <source>
        <dbReference type="EMBL" id="OJJ39797.1"/>
    </source>
</evidence>
<evidence type="ECO:0000313" key="2">
    <source>
        <dbReference type="Proteomes" id="UP000184383"/>
    </source>
</evidence>
<dbReference type="RefSeq" id="XP_040693473.1">
    <property type="nucleotide sequence ID" value="XM_040834730.1"/>
</dbReference>
<dbReference type="VEuPathDB" id="FungiDB:ASPWEDRAFT_37647"/>
<reference evidence="2" key="1">
    <citation type="journal article" date="2017" name="Genome Biol.">
        <title>Comparative genomics reveals high biological diversity and specific adaptations in the industrially and medically important fungal genus Aspergillus.</title>
        <authorList>
            <person name="de Vries R.P."/>
            <person name="Riley R."/>
            <person name="Wiebenga A."/>
            <person name="Aguilar-Osorio G."/>
            <person name="Amillis S."/>
            <person name="Uchima C.A."/>
            <person name="Anderluh G."/>
            <person name="Asadollahi M."/>
            <person name="Askin M."/>
            <person name="Barry K."/>
            <person name="Battaglia E."/>
            <person name="Bayram O."/>
            <person name="Benocci T."/>
            <person name="Braus-Stromeyer S.A."/>
            <person name="Caldana C."/>
            <person name="Canovas D."/>
            <person name="Cerqueira G.C."/>
            <person name="Chen F."/>
            <person name="Chen W."/>
            <person name="Choi C."/>
            <person name="Clum A."/>
            <person name="Dos Santos R.A."/>
            <person name="Damasio A.R."/>
            <person name="Diallinas G."/>
            <person name="Emri T."/>
            <person name="Fekete E."/>
            <person name="Flipphi M."/>
            <person name="Freyberg S."/>
            <person name="Gallo A."/>
            <person name="Gournas C."/>
            <person name="Habgood R."/>
            <person name="Hainaut M."/>
            <person name="Harispe M.L."/>
            <person name="Henrissat B."/>
            <person name="Hilden K.S."/>
            <person name="Hope R."/>
            <person name="Hossain A."/>
            <person name="Karabika E."/>
            <person name="Karaffa L."/>
            <person name="Karanyi Z."/>
            <person name="Krasevec N."/>
            <person name="Kuo A."/>
            <person name="Kusch H."/>
            <person name="LaButti K."/>
            <person name="Lagendijk E.L."/>
            <person name="Lapidus A."/>
            <person name="Levasseur A."/>
            <person name="Lindquist E."/>
            <person name="Lipzen A."/>
            <person name="Logrieco A.F."/>
            <person name="MacCabe A."/>
            <person name="Maekelae M.R."/>
            <person name="Malavazi I."/>
            <person name="Melin P."/>
            <person name="Meyer V."/>
            <person name="Mielnichuk N."/>
            <person name="Miskei M."/>
            <person name="Molnar A.P."/>
            <person name="Mule G."/>
            <person name="Ngan C.Y."/>
            <person name="Orejas M."/>
            <person name="Orosz E."/>
            <person name="Ouedraogo J.P."/>
            <person name="Overkamp K.M."/>
            <person name="Park H.-S."/>
            <person name="Perrone G."/>
            <person name="Piumi F."/>
            <person name="Punt P.J."/>
            <person name="Ram A.F."/>
            <person name="Ramon A."/>
            <person name="Rauscher S."/>
            <person name="Record E."/>
            <person name="Riano-Pachon D.M."/>
            <person name="Robert V."/>
            <person name="Roehrig J."/>
            <person name="Ruller R."/>
            <person name="Salamov A."/>
            <person name="Salih N.S."/>
            <person name="Samson R.A."/>
            <person name="Sandor E."/>
            <person name="Sanguinetti M."/>
            <person name="Schuetze T."/>
            <person name="Sepcic K."/>
            <person name="Shelest E."/>
            <person name="Sherlock G."/>
            <person name="Sophianopoulou V."/>
            <person name="Squina F.M."/>
            <person name="Sun H."/>
            <person name="Susca A."/>
            <person name="Todd R.B."/>
            <person name="Tsang A."/>
            <person name="Unkles S.E."/>
            <person name="van de Wiele N."/>
            <person name="van Rossen-Uffink D."/>
            <person name="Oliveira J.V."/>
            <person name="Vesth T.C."/>
            <person name="Visser J."/>
            <person name="Yu J.-H."/>
            <person name="Zhou M."/>
            <person name="Andersen M.R."/>
            <person name="Archer D.B."/>
            <person name="Baker S.E."/>
            <person name="Benoit I."/>
            <person name="Brakhage A.A."/>
            <person name="Braus G.H."/>
            <person name="Fischer R."/>
            <person name="Frisvad J.C."/>
            <person name="Goldman G.H."/>
            <person name="Houbraken J."/>
            <person name="Oakley B."/>
            <person name="Pocsi I."/>
            <person name="Scazzocchio C."/>
            <person name="Seiboth B."/>
            <person name="vanKuyk P.A."/>
            <person name="Wortman J."/>
            <person name="Dyer P.S."/>
            <person name="Grigoriev I.V."/>
        </authorList>
    </citation>
    <scope>NUCLEOTIDE SEQUENCE [LARGE SCALE GENOMIC DNA]</scope>
    <source>
        <strain evidence="2">DTO 134E9</strain>
    </source>
</reference>
<sequence>MAATSRSPRQHLLLRLLLPSSSPRLRLSLHRTSRAPKRQRRRRVRRDLVVCLRSVTFSDQIIAYTPSSLLHLVLCPV</sequence>
<dbReference type="EMBL" id="KV878210">
    <property type="protein sequence ID" value="OJJ39797.1"/>
    <property type="molecule type" value="Genomic_DNA"/>
</dbReference>
<proteinExistence type="predicted"/>
<gene>
    <name evidence="1" type="ORF">ASPWEDRAFT_37647</name>
</gene>
<name>A0A1L9RY82_ASPWE</name>
<dbReference type="Proteomes" id="UP000184383">
    <property type="component" value="Unassembled WGS sequence"/>
</dbReference>
<protein>
    <submittedName>
        <fullName evidence="1">Uncharacterized protein</fullName>
    </submittedName>
</protein>
<keyword evidence="2" id="KW-1185">Reference proteome</keyword>
<organism evidence="1 2">
    <name type="scientific">Aspergillus wentii DTO 134E9</name>
    <dbReference type="NCBI Taxonomy" id="1073089"/>
    <lineage>
        <taxon>Eukaryota</taxon>
        <taxon>Fungi</taxon>
        <taxon>Dikarya</taxon>
        <taxon>Ascomycota</taxon>
        <taxon>Pezizomycotina</taxon>
        <taxon>Eurotiomycetes</taxon>
        <taxon>Eurotiomycetidae</taxon>
        <taxon>Eurotiales</taxon>
        <taxon>Aspergillaceae</taxon>
        <taxon>Aspergillus</taxon>
        <taxon>Aspergillus subgen. Cremei</taxon>
    </lineage>
</organism>